<dbReference type="AlphaFoldDB" id="A0A0H1RGK1"/>
<keyword evidence="3" id="KW-0804">Transcription</keyword>
<dbReference type="InterPro" id="IPR036390">
    <property type="entry name" value="WH_DNA-bd_sf"/>
</dbReference>
<comment type="caution">
    <text evidence="7">The sequence shown here is derived from an EMBL/GenBank/DDBJ whole genome shotgun (WGS) entry which is preliminary data.</text>
</comment>
<sequence>MQTAHASLSTQIAPNAALLRNTPASRTTPELGTARTVAKDEEVFAEGDRAAYFYKVVSGAVRTFKLLSDGRRQIDAFHLPGDIFGVESGDEHRFSAEALGDATIIAYRRCSLDVLASRDQAFANQVIGSMMRSLERAQDHMLLLGRKHALEKIATFLLVLSERLTEGSHVDLPMSRIDIADHLGLTIETVSRSLTQLERQGIIELPAHRRSIVLRDKAALERLEA</sequence>
<dbReference type="InterPro" id="IPR036388">
    <property type="entry name" value="WH-like_DNA-bd_sf"/>
</dbReference>
<dbReference type="EMBL" id="LCYG01000045">
    <property type="protein sequence ID" value="KLK91762.1"/>
    <property type="molecule type" value="Genomic_DNA"/>
</dbReference>
<dbReference type="SUPFAM" id="SSF46785">
    <property type="entry name" value="Winged helix' DNA-binding domain"/>
    <property type="match status" value="1"/>
</dbReference>
<dbReference type="InterPro" id="IPR050397">
    <property type="entry name" value="Env_Response_Regulators"/>
</dbReference>
<evidence type="ECO:0000313" key="8">
    <source>
        <dbReference type="Proteomes" id="UP000035489"/>
    </source>
</evidence>
<dbReference type="Pfam" id="PF13545">
    <property type="entry name" value="HTH_Crp_2"/>
    <property type="match status" value="1"/>
</dbReference>
<dbReference type="PANTHER" id="PTHR24567">
    <property type="entry name" value="CRP FAMILY TRANSCRIPTIONAL REGULATORY PROTEIN"/>
    <property type="match status" value="1"/>
</dbReference>
<evidence type="ECO:0000256" key="2">
    <source>
        <dbReference type="ARBA" id="ARBA00023125"/>
    </source>
</evidence>
<dbReference type="SMART" id="SM00419">
    <property type="entry name" value="HTH_CRP"/>
    <property type="match status" value="1"/>
</dbReference>
<keyword evidence="4" id="KW-0535">Nitrogen fixation</keyword>
<dbReference type="GO" id="GO:0005829">
    <property type="term" value="C:cytosol"/>
    <property type="evidence" value="ECO:0007669"/>
    <property type="project" value="TreeGrafter"/>
</dbReference>
<dbReference type="InterPro" id="IPR000595">
    <property type="entry name" value="cNMP-bd_dom"/>
</dbReference>
<evidence type="ECO:0000256" key="1">
    <source>
        <dbReference type="ARBA" id="ARBA00023015"/>
    </source>
</evidence>
<dbReference type="Gene3D" id="1.10.10.10">
    <property type="entry name" value="Winged helix-like DNA-binding domain superfamily/Winged helix DNA-binding domain"/>
    <property type="match status" value="1"/>
</dbReference>
<keyword evidence="8" id="KW-1185">Reference proteome</keyword>
<accession>A0A0H1RGK1</accession>
<dbReference type="STRING" id="1225564.AA309_17955"/>
<dbReference type="PROSITE" id="PS50042">
    <property type="entry name" value="CNMP_BINDING_3"/>
    <property type="match status" value="1"/>
</dbReference>
<evidence type="ECO:0000259" key="6">
    <source>
        <dbReference type="PROSITE" id="PS51063"/>
    </source>
</evidence>
<gene>
    <name evidence="7" type="ORF">AA309_17955</name>
</gene>
<dbReference type="SUPFAM" id="SSF51206">
    <property type="entry name" value="cAMP-binding domain-like"/>
    <property type="match status" value="1"/>
</dbReference>
<dbReference type="GO" id="GO:0003677">
    <property type="term" value="F:DNA binding"/>
    <property type="evidence" value="ECO:0007669"/>
    <property type="project" value="UniProtKB-KW"/>
</dbReference>
<keyword evidence="1" id="KW-0805">Transcription regulation</keyword>
<dbReference type="GO" id="GO:0003700">
    <property type="term" value="F:DNA-binding transcription factor activity"/>
    <property type="evidence" value="ECO:0007669"/>
    <property type="project" value="TreeGrafter"/>
</dbReference>
<reference evidence="7 8" key="1">
    <citation type="submission" date="2015-05" db="EMBL/GenBank/DDBJ databases">
        <title>Draft genome sequence of Microvirga vignae strain BR3299, a novel nitrogen fixing bacteria isolated from Brazil semi-aired region.</title>
        <authorList>
            <person name="Zilli J.E."/>
            <person name="Passos S.R."/>
            <person name="Leite J."/>
            <person name="Baldani J.I."/>
            <person name="Xavier G.R."/>
            <person name="Rumjaneck N.G."/>
            <person name="Simoes-Araujo J.L."/>
        </authorList>
    </citation>
    <scope>NUCLEOTIDE SEQUENCE [LARGE SCALE GENOMIC DNA]</scope>
    <source>
        <strain evidence="7 8">BR3299</strain>
    </source>
</reference>
<dbReference type="PANTHER" id="PTHR24567:SF75">
    <property type="entry name" value="FUMARATE AND NITRATE REDUCTION REGULATORY PROTEIN"/>
    <property type="match status" value="1"/>
</dbReference>
<dbReference type="OrthoDB" id="667966at2"/>
<dbReference type="InterPro" id="IPR018490">
    <property type="entry name" value="cNMP-bd_dom_sf"/>
</dbReference>
<dbReference type="CDD" id="cd00038">
    <property type="entry name" value="CAP_ED"/>
    <property type="match status" value="1"/>
</dbReference>
<organism evidence="7 8">
    <name type="scientific">Microvirga vignae</name>
    <dbReference type="NCBI Taxonomy" id="1225564"/>
    <lineage>
        <taxon>Bacteria</taxon>
        <taxon>Pseudomonadati</taxon>
        <taxon>Pseudomonadota</taxon>
        <taxon>Alphaproteobacteria</taxon>
        <taxon>Hyphomicrobiales</taxon>
        <taxon>Methylobacteriaceae</taxon>
        <taxon>Microvirga</taxon>
    </lineage>
</organism>
<dbReference type="Proteomes" id="UP000035489">
    <property type="component" value="Unassembled WGS sequence"/>
</dbReference>
<dbReference type="Pfam" id="PF00027">
    <property type="entry name" value="cNMP_binding"/>
    <property type="match status" value="1"/>
</dbReference>
<feature type="domain" description="Cyclic nucleotide-binding" evidence="5">
    <location>
        <begin position="41"/>
        <end position="85"/>
    </location>
</feature>
<dbReference type="SMART" id="SM00100">
    <property type="entry name" value="cNMP"/>
    <property type="match status" value="1"/>
</dbReference>
<dbReference type="InterPro" id="IPR014710">
    <property type="entry name" value="RmlC-like_jellyroll"/>
</dbReference>
<dbReference type="Gene3D" id="2.60.120.10">
    <property type="entry name" value="Jelly Rolls"/>
    <property type="match status" value="1"/>
</dbReference>
<dbReference type="InterPro" id="IPR012318">
    <property type="entry name" value="HTH_CRP"/>
</dbReference>
<dbReference type="CDD" id="cd00092">
    <property type="entry name" value="HTH_CRP"/>
    <property type="match status" value="1"/>
</dbReference>
<dbReference type="PROSITE" id="PS51063">
    <property type="entry name" value="HTH_CRP_2"/>
    <property type="match status" value="1"/>
</dbReference>
<dbReference type="PRINTS" id="PR00034">
    <property type="entry name" value="HTHCRP"/>
</dbReference>
<keyword evidence="2" id="KW-0238">DNA-binding</keyword>
<name>A0A0H1RGK1_9HYPH</name>
<dbReference type="PATRIC" id="fig|1225564.3.peg.4725"/>
<protein>
    <submittedName>
        <fullName evidence="7">Transcriptional regulator</fullName>
    </submittedName>
</protein>
<evidence type="ECO:0000313" key="7">
    <source>
        <dbReference type="EMBL" id="KLK91762.1"/>
    </source>
</evidence>
<evidence type="ECO:0000256" key="3">
    <source>
        <dbReference type="ARBA" id="ARBA00023163"/>
    </source>
</evidence>
<dbReference type="FunFam" id="1.10.10.10:FF:000028">
    <property type="entry name" value="Fumarate/nitrate reduction transcriptional regulator Fnr"/>
    <property type="match status" value="1"/>
</dbReference>
<proteinExistence type="predicted"/>
<evidence type="ECO:0000256" key="4">
    <source>
        <dbReference type="ARBA" id="ARBA00023231"/>
    </source>
</evidence>
<feature type="domain" description="HTH crp-type" evidence="6">
    <location>
        <begin position="147"/>
        <end position="218"/>
    </location>
</feature>
<evidence type="ECO:0000259" key="5">
    <source>
        <dbReference type="PROSITE" id="PS50042"/>
    </source>
</evidence>
<dbReference type="RefSeq" id="WP_047190393.1">
    <property type="nucleotide sequence ID" value="NZ_LCYG01000045.1"/>
</dbReference>